<dbReference type="PANTHER" id="PTHR37846:SF1">
    <property type="entry name" value="DEACETYLASE-LIKE PROTEIN"/>
    <property type="match status" value="1"/>
</dbReference>
<dbReference type="PANTHER" id="PTHR37846">
    <property type="entry name" value="YALI0B21296P"/>
    <property type="match status" value="1"/>
</dbReference>
<dbReference type="Pfam" id="PF24841">
    <property type="entry name" value="DUF7719"/>
    <property type="match status" value="1"/>
</dbReference>
<feature type="transmembrane region" description="Helical" evidence="2">
    <location>
        <begin position="146"/>
        <end position="165"/>
    </location>
</feature>
<keyword evidence="2" id="KW-0812">Transmembrane</keyword>
<dbReference type="InterPro" id="IPR056136">
    <property type="entry name" value="DUF7719"/>
</dbReference>
<comment type="caution">
    <text evidence="4">The sequence shown here is derived from an EMBL/GenBank/DDBJ whole genome shotgun (WGS) entry which is preliminary data.</text>
</comment>
<feature type="compositionally biased region" description="Basic and acidic residues" evidence="1">
    <location>
        <begin position="43"/>
        <end position="56"/>
    </location>
</feature>
<accession>A0ABR0SQX5</accession>
<sequence length="217" mass="25105">MVKTRKERIADKSIKFKQPDRSAPTEKTLLQFADERSLFEAAEEREKELKKERGEASDSDEEDGDVLSPTTERFLEAMLWTTTLAMLHFTFDVFVQNQYGTRVDWPLVGTNTVRAWIVFLIFFYPLHPHEANPILIPGIPQKYQKWIRQAIFFVMSCLSGCYLIYVTNAKGYLYNMKRAPPLACLWLWAVVELDLAWAVLSLAVAAGFLIKNDYKIK</sequence>
<feature type="domain" description="DUF7719" evidence="3">
    <location>
        <begin position="148"/>
        <end position="216"/>
    </location>
</feature>
<evidence type="ECO:0000313" key="5">
    <source>
        <dbReference type="Proteomes" id="UP001338125"/>
    </source>
</evidence>
<dbReference type="EMBL" id="JAVFKD010000010">
    <property type="protein sequence ID" value="KAK5994523.1"/>
    <property type="molecule type" value="Genomic_DNA"/>
</dbReference>
<evidence type="ECO:0000313" key="4">
    <source>
        <dbReference type="EMBL" id="KAK5994523.1"/>
    </source>
</evidence>
<evidence type="ECO:0000256" key="2">
    <source>
        <dbReference type="SAM" id="Phobius"/>
    </source>
</evidence>
<proteinExistence type="predicted"/>
<organism evidence="4 5">
    <name type="scientific">Cladobotryum mycophilum</name>
    <dbReference type="NCBI Taxonomy" id="491253"/>
    <lineage>
        <taxon>Eukaryota</taxon>
        <taxon>Fungi</taxon>
        <taxon>Dikarya</taxon>
        <taxon>Ascomycota</taxon>
        <taxon>Pezizomycotina</taxon>
        <taxon>Sordariomycetes</taxon>
        <taxon>Hypocreomycetidae</taxon>
        <taxon>Hypocreales</taxon>
        <taxon>Hypocreaceae</taxon>
        <taxon>Cladobotryum</taxon>
    </lineage>
</organism>
<feature type="region of interest" description="Disordered" evidence="1">
    <location>
        <begin position="43"/>
        <end position="66"/>
    </location>
</feature>
<feature type="transmembrane region" description="Helical" evidence="2">
    <location>
        <begin position="185"/>
        <end position="210"/>
    </location>
</feature>
<evidence type="ECO:0000256" key="1">
    <source>
        <dbReference type="SAM" id="MobiDB-lite"/>
    </source>
</evidence>
<keyword evidence="5" id="KW-1185">Reference proteome</keyword>
<dbReference type="Proteomes" id="UP001338125">
    <property type="component" value="Unassembled WGS sequence"/>
</dbReference>
<protein>
    <recommendedName>
        <fullName evidence="3">DUF7719 domain-containing protein</fullName>
    </recommendedName>
</protein>
<gene>
    <name evidence="4" type="ORF">PT974_05001</name>
</gene>
<reference evidence="4 5" key="1">
    <citation type="submission" date="2024-01" db="EMBL/GenBank/DDBJ databases">
        <title>Complete genome of Cladobotryum mycophilum ATHUM6906.</title>
        <authorList>
            <person name="Christinaki A.C."/>
            <person name="Myridakis A.I."/>
            <person name="Kouvelis V.N."/>
        </authorList>
    </citation>
    <scope>NUCLEOTIDE SEQUENCE [LARGE SCALE GENOMIC DNA]</scope>
    <source>
        <strain evidence="4 5">ATHUM6906</strain>
    </source>
</reference>
<feature type="region of interest" description="Disordered" evidence="1">
    <location>
        <begin position="1"/>
        <end position="25"/>
    </location>
</feature>
<keyword evidence="2" id="KW-1133">Transmembrane helix</keyword>
<name>A0ABR0SQX5_9HYPO</name>
<feature type="compositionally biased region" description="Basic and acidic residues" evidence="1">
    <location>
        <begin position="7"/>
        <end position="24"/>
    </location>
</feature>
<evidence type="ECO:0000259" key="3">
    <source>
        <dbReference type="Pfam" id="PF24841"/>
    </source>
</evidence>
<keyword evidence="2" id="KW-0472">Membrane</keyword>